<dbReference type="EMBL" id="JASPKZ010010372">
    <property type="protein sequence ID" value="KAJ9574391.1"/>
    <property type="molecule type" value="Genomic_DNA"/>
</dbReference>
<sequence>MMWPLIQGMTVHLRDIIVGIGQKVNFLLEKYKKSLSLTMLRTATEVSQTKQSSLLRSKIWTGIPCTCHEPGIVTHWSGRGSITSTSLLTEVSKYAEAEDRSTCAESQETCTETSHSALTLQDITVCRRGVR</sequence>
<evidence type="ECO:0000313" key="1">
    <source>
        <dbReference type="EMBL" id="KAJ9574391.1"/>
    </source>
</evidence>
<keyword evidence="2" id="KW-1185">Reference proteome</keyword>
<accession>A0AAD8E2C6</accession>
<protein>
    <submittedName>
        <fullName evidence="1">Uncharacterized protein</fullName>
    </submittedName>
</protein>
<gene>
    <name evidence="1" type="ORF">L9F63_025963</name>
</gene>
<reference evidence="1" key="2">
    <citation type="submission" date="2023-05" db="EMBL/GenBank/DDBJ databases">
        <authorList>
            <person name="Fouks B."/>
        </authorList>
    </citation>
    <scope>NUCLEOTIDE SEQUENCE</scope>
    <source>
        <strain evidence="1">Stay&amp;Tobe</strain>
        <tissue evidence="1">Testes</tissue>
    </source>
</reference>
<proteinExistence type="predicted"/>
<organism evidence="1 2">
    <name type="scientific">Diploptera punctata</name>
    <name type="common">Pacific beetle cockroach</name>
    <dbReference type="NCBI Taxonomy" id="6984"/>
    <lineage>
        <taxon>Eukaryota</taxon>
        <taxon>Metazoa</taxon>
        <taxon>Ecdysozoa</taxon>
        <taxon>Arthropoda</taxon>
        <taxon>Hexapoda</taxon>
        <taxon>Insecta</taxon>
        <taxon>Pterygota</taxon>
        <taxon>Neoptera</taxon>
        <taxon>Polyneoptera</taxon>
        <taxon>Dictyoptera</taxon>
        <taxon>Blattodea</taxon>
        <taxon>Blaberoidea</taxon>
        <taxon>Blaberidae</taxon>
        <taxon>Diplopterinae</taxon>
        <taxon>Diploptera</taxon>
    </lineage>
</organism>
<reference evidence="1" key="1">
    <citation type="journal article" date="2023" name="IScience">
        <title>Live-bearing cockroach genome reveals convergent evolutionary mechanisms linked to viviparity in insects and beyond.</title>
        <authorList>
            <person name="Fouks B."/>
            <person name="Harrison M.C."/>
            <person name="Mikhailova A.A."/>
            <person name="Marchal E."/>
            <person name="English S."/>
            <person name="Carruthers M."/>
            <person name="Jennings E.C."/>
            <person name="Chiamaka E.L."/>
            <person name="Frigard R.A."/>
            <person name="Pippel M."/>
            <person name="Attardo G.M."/>
            <person name="Benoit J.B."/>
            <person name="Bornberg-Bauer E."/>
            <person name="Tobe S.S."/>
        </authorList>
    </citation>
    <scope>NUCLEOTIDE SEQUENCE</scope>
    <source>
        <strain evidence="1">Stay&amp;Tobe</strain>
    </source>
</reference>
<comment type="caution">
    <text evidence="1">The sequence shown here is derived from an EMBL/GenBank/DDBJ whole genome shotgun (WGS) entry which is preliminary data.</text>
</comment>
<dbReference type="Proteomes" id="UP001233999">
    <property type="component" value="Unassembled WGS sequence"/>
</dbReference>
<evidence type="ECO:0000313" key="2">
    <source>
        <dbReference type="Proteomes" id="UP001233999"/>
    </source>
</evidence>
<dbReference type="AlphaFoldDB" id="A0AAD8E2C6"/>
<name>A0AAD8E2C6_DIPPU</name>